<organism evidence="13 14">
    <name type="scientific">Candidatus Ornithospirochaeta avicola</name>
    <dbReference type="NCBI Taxonomy" id="2840896"/>
    <lineage>
        <taxon>Bacteria</taxon>
        <taxon>Pseudomonadati</taxon>
        <taxon>Spirochaetota</taxon>
        <taxon>Spirochaetia</taxon>
        <taxon>Spirochaetales</taxon>
        <taxon>Spirochaetaceae</taxon>
        <taxon>Spirochaetaceae incertae sedis</taxon>
        <taxon>Candidatus Ornithospirochaeta</taxon>
    </lineage>
</organism>
<evidence type="ECO:0000256" key="4">
    <source>
        <dbReference type="ARBA" id="ARBA00018198"/>
    </source>
</evidence>
<dbReference type="InterPro" id="IPR036230">
    <property type="entry name" value="LeuA_allosteric_dom_sf"/>
</dbReference>
<sequence length="532" mass="58575">MDKNRVYIFDTTLRDGEQAPGYSMNIEEKIRMAKMLESLGVDIIEAGFAISSPGDYASVEAISTAVERPVVASLARALKKDIDAAYGAVRNAKHPRIHVFLATSDLHLEYKLKITREEALKRIEEAVTYARSLCSDVEFSLEDATRTDYEYMARVVEKAIDCGASTINLPDTVGYSTPDEIKEMVSYVKSHVRNIDKAIISMHCHNDLGLAVANTISGIEAGARQVECTLCGIGERAGNAALEEVVMALKTRSDKFGFHTAIRTEEIMKSARLLSSTTGVRISPSKAIVGDNAFAHESGIHQHGMMANSMTYEIMKPESVGVIKTNLVLGKHSGIHAFSKKLEEMGYQISKEHMDDLFSAFKKLCDKKKNISERDIMALVENRENPDEQIWALDSFVVNSGNRMTSTACISLKKSGSDKIYQEVASGTGPVYASLRCVEKIIKHPFSLEEYQLEALTEDRDAQGEVFVKISDRSGVYRGRGVSTDVIEASILSCLNAVNKMLSNHALSDGGSAVNMSFENDMLLEHTDKRGI</sequence>
<dbReference type="GO" id="GO:0009098">
    <property type="term" value="P:L-leucine biosynthetic process"/>
    <property type="evidence" value="ECO:0007669"/>
    <property type="project" value="UniProtKB-UniRule"/>
</dbReference>
<dbReference type="PANTHER" id="PTHR10277:SF9">
    <property type="entry name" value="2-ISOPROPYLMALATE SYNTHASE 1, CHLOROPLASTIC-RELATED"/>
    <property type="match status" value="1"/>
</dbReference>
<comment type="similarity">
    <text evidence="2 11">Belongs to the alpha-IPM synthase/homocitrate synthase family. LeuA type 1 subfamily.</text>
</comment>
<dbReference type="Proteomes" id="UP000823936">
    <property type="component" value="Unassembled WGS sequence"/>
</dbReference>
<feature type="region of interest" description="Regulatory domain" evidence="11">
    <location>
        <begin position="392"/>
        <end position="532"/>
    </location>
</feature>
<evidence type="ECO:0000256" key="7">
    <source>
        <dbReference type="ARBA" id="ARBA00022679"/>
    </source>
</evidence>
<dbReference type="SMART" id="SM00917">
    <property type="entry name" value="LeuA_dimer"/>
    <property type="match status" value="1"/>
</dbReference>
<dbReference type="Gene3D" id="3.20.20.70">
    <property type="entry name" value="Aldolase class I"/>
    <property type="match status" value="1"/>
</dbReference>
<feature type="domain" description="Pyruvate carboxyltransferase" evidence="12">
    <location>
        <begin position="6"/>
        <end position="268"/>
    </location>
</feature>
<evidence type="ECO:0000256" key="9">
    <source>
        <dbReference type="ARBA" id="ARBA00023211"/>
    </source>
</evidence>
<dbReference type="InterPro" id="IPR050073">
    <property type="entry name" value="2-IPM_HCS-like"/>
</dbReference>
<evidence type="ECO:0000256" key="5">
    <source>
        <dbReference type="ARBA" id="ARBA00022430"/>
    </source>
</evidence>
<dbReference type="Pfam" id="PF08502">
    <property type="entry name" value="LeuA_dimer"/>
    <property type="match status" value="1"/>
</dbReference>
<dbReference type="Pfam" id="PF00682">
    <property type="entry name" value="HMGL-like"/>
    <property type="match status" value="1"/>
</dbReference>
<dbReference type="GO" id="GO:0003852">
    <property type="term" value="F:2-isopropylmalate synthase activity"/>
    <property type="evidence" value="ECO:0007669"/>
    <property type="project" value="UniProtKB-UniRule"/>
</dbReference>
<evidence type="ECO:0000256" key="1">
    <source>
        <dbReference type="ARBA" id="ARBA00004689"/>
    </source>
</evidence>
<name>A0A9D1TPE9_9SPIO</name>
<dbReference type="PROSITE" id="PS50991">
    <property type="entry name" value="PYR_CT"/>
    <property type="match status" value="1"/>
</dbReference>
<gene>
    <name evidence="11" type="primary">leuA</name>
    <name evidence="13" type="ORF">IAB12_06260</name>
</gene>
<dbReference type="EMBL" id="DXHU01000023">
    <property type="protein sequence ID" value="HIV99360.1"/>
    <property type="molecule type" value="Genomic_DNA"/>
</dbReference>
<dbReference type="InterPro" id="IPR002034">
    <property type="entry name" value="AIPM/Hcit_synth_CS"/>
</dbReference>
<comment type="pathway">
    <text evidence="1 11">Amino-acid biosynthesis; L-leucine biosynthesis; L-leucine from 3-methyl-2-oxobutanoate: step 1/4.</text>
</comment>
<evidence type="ECO:0000313" key="14">
    <source>
        <dbReference type="Proteomes" id="UP000823936"/>
    </source>
</evidence>
<comment type="caution">
    <text evidence="13">The sequence shown here is derived from an EMBL/GenBank/DDBJ whole genome shotgun (WGS) entry which is preliminary data.</text>
</comment>
<dbReference type="EC" id="2.3.3.13" evidence="3 11"/>
<feature type="binding site" evidence="11">
    <location>
        <position position="205"/>
    </location>
    <ligand>
        <name>Mn(2+)</name>
        <dbReference type="ChEBI" id="CHEBI:29035"/>
    </ligand>
</feature>
<keyword evidence="13" id="KW-0012">Acyltransferase</keyword>
<keyword evidence="5 11" id="KW-0432">Leucine biosynthesis</keyword>
<dbReference type="InterPro" id="IPR005671">
    <property type="entry name" value="LeuA_bact_synth"/>
</dbReference>
<evidence type="ECO:0000313" key="13">
    <source>
        <dbReference type="EMBL" id="HIV99360.1"/>
    </source>
</evidence>
<comment type="function">
    <text evidence="11">Catalyzes the condensation of the acetyl group of acetyl-CoA with 3-methyl-2-oxobutanoate (2-ketoisovalerate) to form 3-carboxy-3-hydroxy-4-methylpentanoate (2-isopropylmalate).</text>
</comment>
<dbReference type="AlphaFoldDB" id="A0A9D1TPE9"/>
<evidence type="ECO:0000256" key="10">
    <source>
        <dbReference type="ARBA" id="ARBA00023304"/>
    </source>
</evidence>
<dbReference type="CDD" id="cd07940">
    <property type="entry name" value="DRE_TIM_IPMS"/>
    <property type="match status" value="1"/>
</dbReference>
<dbReference type="SUPFAM" id="SSF110921">
    <property type="entry name" value="2-isopropylmalate synthase LeuA, allosteric (dimerisation) domain"/>
    <property type="match status" value="1"/>
</dbReference>
<feature type="binding site" evidence="11">
    <location>
        <position position="203"/>
    </location>
    <ligand>
        <name>Mn(2+)</name>
        <dbReference type="ChEBI" id="CHEBI:29035"/>
    </ligand>
</feature>
<feature type="binding site" evidence="11">
    <location>
        <position position="239"/>
    </location>
    <ligand>
        <name>Mn(2+)</name>
        <dbReference type="ChEBI" id="CHEBI:29035"/>
    </ligand>
</feature>
<accession>A0A9D1TPE9</accession>
<dbReference type="InterPro" id="IPR054691">
    <property type="entry name" value="LeuA/HCS_post-cat"/>
</dbReference>
<keyword evidence="8 11" id="KW-0479">Metal-binding</keyword>
<proteinExistence type="inferred from homology"/>
<dbReference type="NCBIfam" id="NF002086">
    <property type="entry name" value="PRK00915.1-3"/>
    <property type="match status" value="1"/>
</dbReference>
<dbReference type="Gene3D" id="1.10.238.260">
    <property type="match status" value="1"/>
</dbReference>
<reference evidence="13" key="2">
    <citation type="submission" date="2021-04" db="EMBL/GenBank/DDBJ databases">
        <authorList>
            <person name="Gilroy R."/>
        </authorList>
    </citation>
    <scope>NUCLEOTIDE SEQUENCE</scope>
    <source>
        <strain evidence="13">Gambia11-129</strain>
    </source>
</reference>
<comment type="subunit">
    <text evidence="11">Homodimer.</text>
</comment>
<protein>
    <recommendedName>
        <fullName evidence="4 11">2-isopropylmalate synthase</fullName>
        <ecNumber evidence="3 11">2.3.3.13</ecNumber>
    </recommendedName>
    <alternativeName>
        <fullName evidence="11">Alpha-IPM synthase</fullName>
    </alternativeName>
    <alternativeName>
        <fullName evidence="11">Alpha-isopropylmalate synthase</fullName>
    </alternativeName>
</protein>
<dbReference type="NCBIfam" id="TIGR00973">
    <property type="entry name" value="leuA_bact"/>
    <property type="match status" value="1"/>
</dbReference>
<dbReference type="PANTHER" id="PTHR10277">
    <property type="entry name" value="HOMOCITRATE SYNTHASE-RELATED"/>
    <property type="match status" value="1"/>
</dbReference>
<dbReference type="FunFam" id="1.10.238.260:FF:000001">
    <property type="entry name" value="2-isopropylmalate synthase"/>
    <property type="match status" value="1"/>
</dbReference>
<dbReference type="PROSITE" id="PS00816">
    <property type="entry name" value="AIPM_HOMOCIT_SYNTH_2"/>
    <property type="match status" value="1"/>
</dbReference>
<dbReference type="InterPro" id="IPR013785">
    <property type="entry name" value="Aldolase_TIM"/>
</dbReference>
<keyword evidence="11" id="KW-0963">Cytoplasm</keyword>
<keyword evidence="9 11" id="KW-0464">Manganese</keyword>
<dbReference type="HAMAP" id="MF_01025">
    <property type="entry name" value="LeuA_type1"/>
    <property type="match status" value="1"/>
</dbReference>
<comment type="cofactor">
    <cofactor evidence="11">
        <name>Mn(2+)</name>
        <dbReference type="ChEBI" id="CHEBI:29035"/>
    </cofactor>
</comment>
<evidence type="ECO:0000256" key="3">
    <source>
        <dbReference type="ARBA" id="ARBA00012973"/>
    </source>
</evidence>
<evidence type="ECO:0000256" key="2">
    <source>
        <dbReference type="ARBA" id="ARBA00009396"/>
    </source>
</evidence>
<dbReference type="GO" id="GO:0003985">
    <property type="term" value="F:acetyl-CoA C-acetyltransferase activity"/>
    <property type="evidence" value="ECO:0007669"/>
    <property type="project" value="UniProtKB-UniRule"/>
</dbReference>
<reference evidence="13" key="1">
    <citation type="journal article" date="2021" name="PeerJ">
        <title>Extensive microbial diversity within the chicken gut microbiome revealed by metagenomics and culture.</title>
        <authorList>
            <person name="Gilroy R."/>
            <person name="Ravi A."/>
            <person name="Getino M."/>
            <person name="Pursley I."/>
            <person name="Horton D.L."/>
            <person name="Alikhan N.F."/>
            <person name="Baker D."/>
            <person name="Gharbi K."/>
            <person name="Hall N."/>
            <person name="Watson M."/>
            <person name="Adriaenssens E.M."/>
            <person name="Foster-Nyarko E."/>
            <person name="Jarju S."/>
            <person name="Secka A."/>
            <person name="Antonio M."/>
            <person name="Oren A."/>
            <person name="Chaudhuri R.R."/>
            <person name="La Ragione R."/>
            <person name="Hildebrand F."/>
            <person name="Pallen M.J."/>
        </authorList>
    </citation>
    <scope>NUCLEOTIDE SEQUENCE</scope>
    <source>
        <strain evidence="13">Gambia11-129</strain>
    </source>
</reference>
<evidence type="ECO:0000256" key="6">
    <source>
        <dbReference type="ARBA" id="ARBA00022605"/>
    </source>
</evidence>
<evidence type="ECO:0000256" key="11">
    <source>
        <dbReference type="HAMAP-Rule" id="MF_01025"/>
    </source>
</evidence>
<evidence type="ECO:0000256" key="8">
    <source>
        <dbReference type="ARBA" id="ARBA00022723"/>
    </source>
</evidence>
<keyword evidence="6 11" id="KW-0028">Amino-acid biosynthesis</keyword>
<dbReference type="Gene3D" id="3.30.160.270">
    <property type="match status" value="1"/>
</dbReference>
<dbReference type="InterPro" id="IPR013709">
    <property type="entry name" value="2-isopropylmalate_synth_dimer"/>
</dbReference>
<dbReference type="GO" id="GO:0030145">
    <property type="term" value="F:manganese ion binding"/>
    <property type="evidence" value="ECO:0007669"/>
    <property type="project" value="UniProtKB-UniRule"/>
</dbReference>
<dbReference type="FunFam" id="3.20.20.70:FF:000010">
    <property type="entry name" value="2-isopropylmalate synthase"/>
    <property type="match status" value="1"/>
</dbReference>
<dbReference type="GO" id="GO:0005737">
    <property type="term" value="C:cytoplasm"/>
    <property type="evidence" value="ECO:0007669"/>
    <property type="project" value="UniProtKB-UniRule"/>
</dbReference>
<comment type="catalytic activity">
    <reaction evidence="11">
        <text>3-methyl-2-oxobutanoate + acetyl-CoA + H2O = (2S)-2-isopropylmalate + CoA + H(+)</text>
        <dbReference type="Rhea" id="RHEA:21524"/>
        <dbReference type="ChEBI" id="CHEBI:1178"/>
        <dbReference type="ChEBI" id="CHEBI:11851"/>
        <dbReference type="ChEBI" id="CHEBI:15377"/>
        <dbReference type="ChEBI" id="CHEBI:15378"/>
        <dbReference type="ChEBI" id="CHEBI:57287"/>
        <dbReference type="ChEBI" id="CHEBI:57288"/>
        <dbReference type="EC" id="2.3.3.13"/>
    </reaction>
</comment>
<dbReference type="InterPro" id="IPR000891">
    <property type="entry name" value="PYR_CT"/>
</dbReference>
<dbReference type="Pfam" id="PF22617">
    <property type="entry name" value="HCS_D2"/>
    <property type="match status" value="1"/>
</dbReference>
<keyword evidence="7 11" id="KW-0808">Transferase</keyword>
<feature type="binding site" evidence="11">
    <location>
        <position position="15"/>
    </location>
    <ligand>
        <name>Mn(2+)</name>
        <dbReference type="ChEBI" id="CHEBI:29035"/>
    </ligand>
</feature>
<keyword evidence="10 11" id="KW-0100">Branched-chain amino acid biosynthesis</keyword>
<dbReference type="PROSITE" id="PS00815">
    <property type="entry name" value="AIPM_HOMOCIT_SYNTH_1"/>
    <property type="match status" value="1"/>
</dbReference>
<dbReference type="SUPFAM" id="SSF51569">
    <property type="entry name" value="Aldolase"/>
    <property type="match status" value="1"/>
</dbReference>
<evidence type="ECO:0000259" key="12">
    <source>
        <dbReference type="PROSITE" id="PS50991"/>
    </source>
</evidence>